<protein>
    <recommendedName>
        <fullName evidence="4">Endonuclease/exonuclease/phosphatase domain-containing protein</fullName>
    </recommendedName>
</protein>
<evidence type="ECO:0000256" key="1">
    <source>
        <dbReference type="SAM" id="MobiDB-lite"/>
    </source>
</evidence>
<dbReference type="Proteomes" id="UP000242715">
    <property type="component" value="Unassembled WGS sequence"/>
</dbReference>
<dbReference type="PANTHER" id="PTHR33710:SF64">
    <property type="entry name" value="ENDONUCLEASE_EXONUCLEASE_PHOSPHATASE DOMAIN-CONTAINING PROTEIN"/>
    <property type="match status" value="1"/>
</dbReference>
<evidence type="ECO:0000313" key="3">
    <source>
        <dbReference type="Proteomes" id="UP000242715"/>
    </source>
</evidence>
<organism evidence="2 3">
    <name type="scientific">Trifolium subterraneum</name>
    <name type="common">Subterranean clover</name>
    <dbReference type="NCBI Taxonomy" id="3900"/>
    <lineage>
        <taxon>Eukaryota</taxon>
        <taxon>Viridiplantae</taxon>
        <taxon>Streptophyta</taxon>
        <taxon>Embryophyta</taxon>
        <taxon>Tracheophyta</taxon>
        <taxon>Spermatophyta</taxon>
        <taxon>Magnoliopsida</taxon>
        <taxon>eudicotyledons</taxon>
        <taxon>Gunneridae</taxon>
        <taxon>Pentapetalae</taxon>
        <taxon>rosids</taxon>
        <taxon>fabids</taxon>
        <taxon>Fabales</taxon>
        <taxon>Fabaceae</taxon>
        <taxon>Papilionoideae</taxon>
        <taxon>50 kb inversion clade</taxon>
        <taxon>NPAAA clade</taxon>
        <taxon>Hologalegina</taxon>
        <taxon>IRL clade</taxon>
        <taxon>Trifolieae</taxon>
        <taxon>Trifolium</taxon>
    </lineage>
</organism>
<evidence type="ECO:0000313" key="2">
    <source>
        <dbReference type="EMBL" id="GAU28116.1"/>
    </source>
</evidence>
<feature type="region of interest" description="Disordered" evidence="1">
    <location>
        <begin position="151"/>
        <end position="175"/>
    </location>
</feature>
<feature type="compositionally biased region" description="Basic and acidic residues" evidence="1">
    <location>
        <begin position="151"/>
        <end position="173"/>
    </location>
</feature>
<dbReference type="SUPFAM" id="SSF56219">
    <property type="entry name" value="DNase I-like"/>
    <property type="match status" value="1"/>
</dbReference>
<dbReference type="InterPro" id="IPR036691">
    <property type="entry name" value="Endo/exonu/phosph_ase_sf"/>
</dbReference>
<evidence type="ECO:0008006" key="4">
    <source>
        <dbReference type="Google" id="ProtNLM"/>
    </source>
</evidence>
<dbReference type="AlphaFoldDB" id="A0A2Z6M7A9"/>
<accession>A0A2Z6M7A9</accession>
<dbReference type="EMBL" id="DF973368">
    <property type="protein sequence ID" value="GAU28116.1"/>
    <property type="molecule type" value="Genomic_DNA"/>
</dbReference>
<reference evidence="3" key="1">
    <citation type="journal article" date="2017" name="Front. Plant Sci.">
        <title>Climate Clever Clovers: New Paradigm to Reduce the Environmental Footprint of Ruminants by Breeding Low Methanogenic Forages Utilizing Haplotype Variation.</title>
        <authorList>
            <person name="Kaur P."/>
            <person name="Appels R."/>
            <person name="Bayer P.E."/>
            <person name="Keeble-Gagnere G."/>
            <person name="Wang J."/>
            <person name="Hirakawa H."/>
            <person name="Shirasawa K."/>
            <person name="Vercoe P."/>
            <person name="Stefanova K."/>
            <person name="Durmic Z."/>
            <person name="Nichols P."/>
            <person name="Revell C."/>
            <person name="Isobe S.N."/>
            <person name="Edwards D."/>
            <person name="Erskine W."/>
        </authorList>
    </citation>
    <scope>NUCLEOTIDE SEQUENCE [LARGE SCALE GENOMIC DNA]</scope>
    <source>
        <strain evidence="3">cv. Daliak</strain>
    </source>
</reference>
<sequence length="230" mass="26082">MEVIDVPVTGKKFSWFNADGSAMSRLDRFLLSDGFIEKGGISNQWIGDCDISDHCPIWLVCSKLDWGPKPFKFNNCWLQHPNFIPFVAETWKNLEVKGEDWLQGVAEIKKEVKDHFAKLSQRSGNTDLSCKTKAGLEQRKRNLKSHIFVDSRPARSGENKTEKKGKLSEDRRVSAKVSEGGSLKLARRALATQGGLGGQWDTWHKTPRWRNVSRPATDVSPGEIYRLRLI</sequence>
<dbReference type="PANTHER" id="PTHR33710">
    <property type="entry name" value="BNAC02G09200D PROTEIN"/>
    <property type="match status" value="1"/>
</dbReference>
<proteinExistence type="predicted"/>
<name>A0A2Z6M7A9_TRISU</name>
<gene>
    <name evidence="2" type="ORF">TSUD_295530</name>
</gene>
<keyword evidence="3" id="KW-1185">Reference proteome</keyword>
<dbReference type="Gene3D" id="3.60.10.10">
    <property type="entry name" value="Endonuclease/exonuclease/phosphatase"/>
    <property type="match status" value="1"/>
</dbReference>
<dbReference type="OrthoDB" id="1431238at2759"/>